<dbReference type="GO" id="GO:0070402">
    <property type="term" value="F:NADPH binding"/>
    <property type="evidence" value="ECO:0007669"/>
    <property type="project" value="TreeGrafter"/>
</dbReference>
<dbReference type="PROSITE" id="PS51331">
    <property type="entry name" value="THYX"/>
    <property type="match status" value="1"/>
</dbReference>
<evidence type="ECO:0000313" key="1">
    <source>
        <dbReference type="EMBL" id="DAD87459.1"/>
    </source>
</evidence>
<name>A0A8S5N010_9CAUD</name>
<proteinExistence type="predicted"/>
<dbReference type="CDD" id="cd20175">
    <property type="entry name" value="ThyX"/>
    <property type="match status" value="1"/>
</dbReference>
<dbReference type="EMBL" id="BK015022">
    <property type="protein sequence ID" value="DAD87459.1"/>
    <property type="molecule type" value="Genomic_DNA"/>
</dbReference>
<sequence length="309" mass="35378">MKIIQPSFSIIDQDFGIDGIFRQIELAGRTCYRSEDRITETSAKVFVERMIASGHTAMLEHGTVYLAMPMETILPIEANGWGKYVKNPYSKGYKVCEVGGERRVAVTTNYRVLVENRWLDDLRYICAPTIYHARRITVLFHTQVAISREFNRHRINSIAESSTRYCNYSKDKFGNEITLNLPSWIEPAAITPDAMDKAVMQNKLLELANTWGNAEVKFPKEFTALDYWLLANTMAEYCYMGLIQQGWTAQQARTILPLDTNTDLVHTAFVEDWQHFFDLRALGTTGKPHPDASCLAIPLYNEFKKRGLL</sequence>
<reference evidence="1" key="1">
    <citation type="journal article" date="2021" name="Proc. Natl. Acad. Sci. U.S.A.">
        <title>A Catalog of Tens of Thousands of Viruses from Human Metagenomes Reveals Hidden Associations with Chronic Diseases.</title>
        <authorList>
            <person name="Tisza M.J."/>
            <person name="Buck C.B."/>
        </authorList>
    </citation>
    <scope>NUCLEOTIDE SEQUENCE</scope>
    <source>
        <strain evidence="1">CtAUQ2</strain>
    </source>
</reference>
<dbReference type="SUPFAM" id="SSF69796">
    <property type="entry name" value="Thymidylate synthase-complementing protein Thy1"/>
    <property type="match status" value="1"/>
</dbReference>
<dbReference type="InterPro" id="IPR036098">
    <property type="entry name" value="Thymidylate_synthase_ThyX_sf"/>
</dbReference>
<dbReference type="Pfam" id="PF02511">
    <property type="entry name" value="Thy1"/>
    <property type="match status" value="1"/>
</dbReference>
<dbReference type="GO" id="GO:0006231">
    <property type="term" value="P:dTMP biosynthetic process"/>
    <property type="evidence" value="ECO:0007669"/>
    <property type="project" value="InterPro"/>
</dbReference>
<organism evidence="1">
    <name type="scientific">Siphoviridae sp. ctAUQ2</name>
    <dbReference type="NCBI Taxonomy" id="2826182"/>
    <lineage>
        <taxon>Viruses</taxon>
        <taxon>Duplodnaviria</taxon>
        <taxon>Heunggongvirae</taxon>
        <taxon>Uroviricota</taxon>
        <taxon>Caudoviricetes</taxon>
    </lineage>
</organism>
<dbReference type="GO" id="GO:0050797">
    <property type="term" value="F:thymidylate synthase (FAD) activity"/>
    <property type="evidence" value="ECO:0007669"/>
    <property type="project" value="InterPro"/>
</dbReference>
<protein>
    <submittedName>
        <fullName evidence="1">Thymidylate synthase complementing protein</fullName>
    </submittedName>
</protein>
<dbReference type="PANTHER" id="PTHR34934">
    <property type="entry name" value="FLAVIN-DEPENDENT THYMIDYLATE SYNTHASE"/>
    <property type="match status" value="1"/>
</dbReference>
<dbReference type="GO" id="GO:0004799">
    <property type="term" value="F:thymidylate synthase activity"/>
    <property type="evidence" value="ECO:0007669"/>
    <property type="project" value="TreeGrafter"/>
</dbReference>
<dbReference type="PANTHER" id="PTHR34934:SF1">
    <property type="entry name" value="FLAVIN-DEPENDENT THYMIDYLATE SYNTHASE"/>
    <property type="match status" value="1"/>
</dbReference>
<accession>A0A8S5N010</accession>
<dbReference type="InterPro" id="IPR003669">
    <property type="entry name" value="Thymidylate_synthase_ThyX"/>
</dbReference>
<dbReference type="Gene3D" id="6.10.140.450">
    <property type="match status" value="1"/>
</dbReference>
<dbReference type="Gene3D" id="3.30.1360.170">
    <property type="match status" value="1"/>
</dbReference>
<dbReference type="GO" id="GO:0050660">
    <property type="term" value="F:flavin adenine dinucleotide binding"/>
    <property type="evidence" value="ECO:0007669"/>
    <property type="project" value="InterPro"/>
</dbReference>